<dbReference type="PANTHER" id="PTHR33884:SF3">
    <property type="entry name" value="UPF0410 PROTEIN YMGE"/>
    <property type="match status" value="1"/>
</dbReference>
<evidence type="ECO:0000256" key="2">
    <source>
        <dbReference type="ARBA" id="ARBA00011006"/>
    </source>
</evidence>
<accession>A0A271J7P1</accession>
<dbReference type="OrthoDB" id="964123at2"/>
<keyword evidence="5 7" id="KW-1133">Transmembrane helix</keyword>
<evidence type="ECO:0000256" key="3">
    <source>
        <dbReference type="ARBA" id="ARBA00022475"/>
    </source>
</evidence>
<comment type="caution">
    <text evidence="8">The sequence shown here is derived from an EMBL/GenBank/DDBJ whole genome shotgun (WGS) entry which is preliminary data.</text>
</comment>
<keyword evidence="6 7" id="KW-0472">Membrane</keyword>
<evidence type="ECO:0000256" key="6">
    <source>
        <dbReference type="ARBA" id="ARBA00023136"/>
    </source>
</evidence>
<dbReference type="InterPro" id="IPR007341">
    <property type="entry name" value="Transgly_assoc"/>
</dbReference>
<evidence type="ECO:0000313" key="9">
    <source>
        <dbReference type="Proteomes" id="UP000216339"/>
    </source>
</evidence>
<keyword evidence="3" id="KW-1003">Cell membrane</keyword>
<dbReference type="Proteomes" id="UP000216339">
    <property type="component" value="Unassembled WGS sequence"/>
</dbReference>
<evidence type="ECO:0000256" key="7">
    <source>
        <dbReference type="SAM" id="Phobius"/>
    </source>
</evidence>
<feature type="transmembrane region" description="Helical" evidence="7">
    <location>
        <begin position="60"/>
        <end position="82"/>
    </location>
</feature>
<name>A0A271J7P1_9BACT</name>
<dbReference type="GO" id="GO:0005886">
    <property type="term" value="C:plasma membrane"/>
    <property type="evidence" value="ECO:0007669"/>
    <property type="project" value="UniProtKB-SubCell"/>
</dbReference>
<dbReference type="PANTHER" id="PTHR33884">
    <property type="entry name" value="UPF0410 PROTEIN YMGE"/>
    <property type="match status" value="1"/>
</dbReference>
<dbReference type="EMBL" id="MQWD01000001">
    <property type="protein sequence ID" value="PAP78649.1"/>
    <property type="molecule type" value="Genomic_DNA"/>
</dbReference>
<evidence type="ECO:0000256" key="5">
    <source>
        <dbReference type="ARBA" id="ARBA00022989"/>
    </source>
</evidence>
<keyword evidence="9" id="KW-1185">Reference proteome</keyword>
<organism evidence="8 9">
    <name type="scientific">Rubrivirga marina</name>
    <dbReference type="NCBI Taxonomy" id="1196024"/>
    <lineage>
        <taxon>Bacteria</taxon>
        <taxon>Pseudomonadati</taxon>
        <taxon>Rhodothermota</taxon>
        <taxon>Rhodothermia</taxon>
        <taxon>Rhodothermales</taxon>
        <taxon>Rubricoccaceae</taxon>
        <taxon>Rubrivirga</taxon>
    </lineage>
</organism>
<evidence type="ECO:0000256" key="4">
    <source>
        <dbReference type="ARBA" id="ARBA00022692"/>
    </source>
</evidence>
<keyword evidence="4 7" id="KW-0812">Transmembrane</keyword>
<comment type="subcellular location">
    <subcellularLocation>
        <location evidence="1">Cell membrane</location>
        <topology evidence="1">Multi-pass membrane protein</topology>
    </subcellularLocation>
</comment>
<feature type="transmembrane region" description="Helical" evidence="7">
    <location>
        <begin position="28"/>
        <end position="53"/>
    </location>
</feature>
<reference evidence="8 9" key="1">
    <citation type="submission" date="2016-11" db="EMBL/GenBank/DDBJ databases">
        <title>Study of marine rhodopsin-containing bacteria.</title>
        <authorList>
            <person name="Yoshizawa S."/>
            <person name="Kumagai Y."/>
            <person name="Kogure K."/>
        </authorList>
    </citation>
    <scope>NUCLEOTIDE SEQUENCE [LARGE SCALE GENOMIC DNA]</scope>
    <source>
        <strain evidence="8 9">SAORIC-28</strain>
    </source>
</reference>
<protein>
    <submittedName>
        <fullName evidence="8">Transglycosylase</fullName>
    </submittedName>
</protein>
<proteinExistence type="inferred from homology"/>
<comment type="similarity">
    <text evidence="2">Belongs to the UPF0410 family.</text>
</comment>
<evidence type="ECO:0000313" key="8">
    <source>
        <dbReference type="EMBL" id="PAP78649.1"/>
    </source>
</evidence>
<sequence length="89" mass="9156">MNFILFLVIGGLIGWAASKVMGTDAQQGILLNVVVGIIGAFLAGLVISPLVGVPDLTDSLSLGAVAVSFVGACLLLFVVSLFRGRRRAV</sequence>
<gene>
    <name evidence="8" type="ORF">BSZ37_03900</name>
</gene>
<dbReference type="Pfam" id="PF04226">
    <property type="entry name" value="Transgly_assoc"/>
    <property type="match status" value="1"/>
</dbReference>
<evidence type="ECO:0000256" key="1">
    <source>
        <dbReference type="ARBA" id="ARBA00004651"/>
    </source>
</evidence>
<dbReference type="AlphaFoldDB" id="A0A271J7P1"/>